<sequence>MDRLLRRHGGGHDDDSSSSSSTAGIGLLTNTKTGDPWAGQAKYAKGVVAIGCIVVALAAILAIPSRLRHRRLDRARTGGAPRRSHGAAGTAVGRRHPVEPPRRAASFCRFLAYRQLPSYRLGFVDLRFPALGVTLLLCALMLGVTAWMFAVQPYYRSAYTFGSPPLALRAGMMALGLMPFIYALGSKVNLISALTGTSHERLQVYHQWIARFMLFLATVHTIPFIRQPLQEGGTAALREWFFSDHINTTGTVAYACLFVLVFGSFAGLRERCYELFVAVHIPVAVTFLAFMFIHTSQLLTSWRYLWGTAALYMLSVFLRLARQLSSHSLFGLCRCRVEALDGRLTRLTIRTPLTWRPGQHVFVRFPAIEPWSAHPFTIVSMPRPDHSGDSAIVLMAKAHGGFTRKLHSRALAGQAGEAETSTETTTAMRHGEHIDDHDADEQLLRPSSSTSLSAIVDGPYGQDAGVSDFDAALFIAGGSGITLAMASLLDLAWQWRNGTAQTRRARLVWSVRNDESVEWMREHIETVEALAPRGSFGVVVHISQSAGGAASTLPASWQVHRDGHPDVSLAIDAFLLEEVPSSSSSSSMPSADVEKGETPLSETSSASTSPDAKRSSSPASSVSAPTPSSSVAVVVCGPEGMSRDAGNRVAKLQLDMARGRLKHLEQVYLVNERFGW</sequence>
<accession>A0A061H4B3</accession>
<feature type="transmembrane region" description="Helical" evidence="14">
    <location>
        <begin position="275"/>
        <end position="295"/>
    </location>
</feature>
<feature type="compositionally biased region" description="Polar residues" evidence="13">
    <location>
        <begin position="600"/>
        <end position="610"/>
    </location>
</feature>
<comment type="catalytic activity">
    <reaction evidence="12">
        <text>2 a Fe(II)-siderophore + NADP(+) + H(+) = 2 a Fe(III)-siderophore + NADPH</text>
        <dbReference type="Rhea" id="RHEA:28795"/>
        <dbReference type="Rhea" id="RHEA-COMP:11342"/>
        <dbReference type="Rhea" id="RHEA-COMP:11344"/>
        <dbReference type="ChEBI" id="CHEBI:15378"/>
        <dbReference type="ChEBI" id="CHEBI:29033"/>
        <dbReference type="ChEBI" id="CHEBI:29034"/>
        <dbReference type="ChEBI" id="CHEBI:57783"/>
        <dbReference type="ChEBI" id="CHEBI:58349"/>
        <dbReference type="EC" id="1.16.1.9"/>
    </reaction>
</comment>
<evidence type="ECO:0000256" key="9">
    <source>
        <dbReference type="ARBA" id="ARBA00023002"/>
    </source>
</evidence>
<evidence type="ECO:0000256" key="13">
    <source>
        <dbReference type="SAM" id="MobiDB-lite"/>
    </source>
</evidence>
<dbReference type="SUPFAM" id="SSF52343">
    <property type="entry name" value="Ferredoxin reductase-like, C-terminal NADP-linked domain"/>
    <property type="match status" value="1"/>
</dbReference>
<feature type="domain" description="FAD-binding FR-type" evidence="15">
    <location>
        <begin position="316"/>
        <end position="466"/>
    </location>
</feature>
<evidence type="ECO:0000256" key="4">
    <source>
        <dbReference type="ARBA" id="ARBA00022448"/>
    </source>
</evidence>
<dbReference type="Pfam" id="PF08030">
    <property type="entry name" value="NAD_binding_6"/>
    <property type="match status" value="1"/>
</dbReference>
<keyword evidence="5" id="KW-1003">Cell membrane</keyword>
<keyword evidence="7" id="KW-0249">Electron transport</keyword>
<comment type="subcellular location">
    <subcellularLocation>
        <location evidence="1">Cell membrane</location>
        <topology evidence="1">Multi-pass membrane protein</topology>
    </subcellularLocation>
</comment>
<dbReference type="SFLD" id="SFLDS00052">
    <property type="entry name" value="Ferric_Reductase_Domain"/>
    <property type="match status" value="1"/>
</dbReference>
<dbReference type="GO" id="GO:0005886">
    <property type="term" value="C:plasma membrane"/>
    <property type="evidence" value="ECO:0007669"/>
    <property type="project" value="UniProtKB-SubCell"/>
</dbReference>
<dbReference type="eggNOG" id="KOG0039">
    <property type="taxonomic scope" value="Eukaryota"/>
</dbReference>
<dbReference type="InterPro" id="IPR039261">
    <property type="entry name" value="FNR_nucleotide-bd"/>
</dbReference>
<dbReference type="SUPFAM" id="SSF63380">
    <property type="entry name" value="Riboflavin synthase domain-like"/>
    <property type="match status" value="1"/>
</dbReference>
<dbReference type="Pfam" id="PF08022">
    <property type="entry name" value="FAD_binding_8"/>
    <property type="match status" value="1"/>
</dbReference>
<gene>
    <name evidence="16" type="ORF">PFL1_04855</name>
</gene>
<evidence type="ECO:0000256" key="2">
    <source>
        <dbReference type="ARBA" id="ARBA00006278"/>
    </source>
</evidence>
<dbReference type="PANTHER" id="PTHR32361">
    <property type="entry name" value="FERRIC/CUPRIC REDUCTASE TRANSMEMBRANE COMPONENT"/>
    <property type="match status" value="1"/>
</dbReference>
<evidence type="ECO:0000256" key="8">
    <source>
        <dbReference type="ARBA" id="ARBA00022989"/>
    </source>
</evidence>
<dbReference type="HOGENOM" id="CLU_010365_7_2_1"/>
<feature type="transmembrane region" description="Helical" evidence="14">
    <location>
        <begin position="208"/>
        <end position="226"/>
    </location>
</feature>
<dbReference type="PANTHER" id="PTHR32361:SF23">
    <property type="entry name" value="FERRIC-CHELATE REDUCTASE"/>
    <property type="match status" value="1"/>
</dbReference>
<dbReference type="AlphaFoldDB" id="A0A061H4B3"/>
<evidence type="ECO:0000256" key="1">
    <source>
        <dbReference type="ARBA" id="ARBA00004651"/>
    </source>
</evidence>
<dbReference type="GO" id="GO:0052851">
    <property type="term" value="F:ferric-chelate reductase (NADPH) activity"/>
    <property type="evidence" value="ECO:0007669"/>
    <property type="project" value="UniProtKB-EC"/>
</dbReference>
<keyword evidence="10" id="KW-0406">Ion transport</keyword>
<feature type="region of interest" description="Disordered" evidence="13">
    <location>
        <begin position="581"/>
        <end position="630"/>
    </location>
</feature>
<organism evidence="16 17">
    <name type="scientific">Pseudozyma flocculosa PF-1</name>
    <dbReference type="NCBI Taxonomy" id="1277687"/>
    <lineage>
        <taxon>Eukaryota</taxon>
        <taxon>Fungi</taxon>
        <taxon>Dikarya</taxon>
        <taxon>Basidiomycota</taxon>
        <taxon>Ustilaginomycotina</taxon>
        <taxon>Ustilaginomycetes</taxon>
        <taxon>Ustilaginales</taxon>
        <taxon>Ustilaginaceae</taxon>
        <taxon>Pseudozyma</taxon>
    </lineage>
</organism>
<dbReference type="KEGG" id="pfp:PFL1_04855"/>
<dbReference type="GO" id="GO:0015677">
    <property type="term" value="P:copper ion import"/>
    <property type="evidence" value="ECO:0007669"/>
    <property type="project" value="TreeGrafter"/>
</dbReference>
<evidence type="ECO:0000256" key="6">
    <source>
        <dbReference type="ARBA" id="ARBA00022692"/>
    </source>
</evidence>
<dbReference type="CDD" id="cd06186">
    <property type="entry name" value="NOX_Duox_like_FAD_NADP"/>
    <property type="match status" value="1"/>
</dbReference>
<dbReference type="InterPro" id="IPR017927">
    <property type="entry name" value="FAD-bd_FR_type"/>
</dbReference>
<dbReference type="InterPro" id="IPR013130">
    <property type="entry name" value="Fe3_Rdtase_TM_dom"/>
</dbReference>
<evidence type="ECO:0000256" key="5">
    <source>
        <dbReference type="ARBA" id="ARBA00022475"/>
    </source>
</evidence>
<feature type="region of interest" description="Disordered" evidence="13">
    <location>
        <begin position="75"/>
        <end position="95"/>
    </location>
</feature>
<feature type="compositionally biased region" description="Low complexity" evidence="13">
    <location>
        <begin position="615"/>
        <end position="630"/>
    </location>
</feature>
<feature type="transmembrane region" description="Helical" evidence="14">
    <location>
        <begin position="128"/>
        <end position="150"/>
    </location>
</feature>
<dbReference type="InterPro" id="IPR013112">
    <property type="entry name" value="FAD-bd_8"/>
</dbReference>
<keyword evidence="6 14" id="KW-0812">Transmembrane</keyword>
<keyword evidence="8 14" id="KW-1133">Transmembrane helix</keyword>
<dbReference type="EMBL" id="KE361638">
    <property type="protein sequence ID" value="EPQ27717.1"/>
    <property type="molecule type" value="Genomic_DNA"/>
</dbReference>
<feature type="transmembrane region" description="Helical" evidence="14">
    <location>
        <begin position="43"/>
        <end position="64"/>
    </location>
</feature>
<evidence type="ECO:0000313" key="17">
    <source>
        <dbReference type="Proteomes" id="UP000053664"/>
    </source>
</evidence>
<dbReference type="RefSeq" id="XP_007880574.1">
    <property type="nucleotide sequence ID" value="XM_007882383.1"/>
</dbReference>
<evidence type="ECO:0000256" key="14">
    <source>
        <dbReference type="SAM" id="Phobius"/>
    </source>
</evidence>
<dbReference type="SFLD" id="SFLDG01168">
    <property type="entry name" value="Ferric_reductase_subgroup_(FRE"/>
    <property type="match status" value="1"/>
</dbReference>
<dbReference type="OrthoDB" id="17725at2759"/>
<evidence type="ECO:0000256" key="3">
    <source>
        <dbReference type="ARBA" id="ARBA00012668"/>
    </source>
</evidence>
<dbReference type="InterPro" id="IPR013121">
    <property type="entry name" value="Fe_red_NAD-bd_6"/>
</dbReference>
<feature type="region of interest" description="Disordered" evidence="13">
    <location>
        <begin position="1"/>
        <end position="23"/>
    </location>
</feature>
<name>A0A061H4B3_9BASI</name>
<comment type="similarity">
    <text evidence="2">Belongs to the ferric reductase (FRE) family.</text>
</comment>
<dbReference type="Gene3D" id="3.40.50.80">
    <property type="entry name" value="Nucleotide-binding domain of ferredoxin-NADP reductase (FNR) module"/>
    <property type="match status" value="1"/>
</dbReference>
<dbReference type="EC" id="1.16.1.9" evidence="3"/>
<feature type="transmembrane region" description="Helical" evidence="14">
    <location>
        <begin position="301"/>
        <end position="321"/>
    </location>
</feature>
<feature type="transmembrane region" description="Helical" evidence="14">
    <location>
        <begin position="170"/>
        <end position="196"/>
    </location>
</feature>
<feature type="compositionally biased region" description="Basic and acidic residues" evidence="13">
    <location>
        <begin position="1"/>
        <end position="15"/>
    </location>
</feature>
<dbReference type="PROSITE" id="PS51384">
    <property type="entry name" value="FAD_FR"/>
    <property type="match status" value="1"/>
</dbReference>
<dbReference type="InterPro" id="IPR051410">
    <property type="entry name" value="Ferric/Cupric_Reductase"/>
</dbReference>
<keyword evidence="4" id="KW-0813">Transport</keyword>
<evidence type="ECO:0000256" key="7">
    <source>
        <dbReference type="ARBA" id="ARBA00022982"/>
    </source>
</evidence>
<dbReference type="GeneID" id="19318955"/>
<evidence type="ECO:0000256" key="10">
    <source>
        <dbReference type="ARBA" id="ARBA00023065"/>
    </source>
</evidence>
<evidence type="ECO:0000256" key="11">
    <source>
        <dbReference type="ARBA" id="ARBA00023136"/>
    </source>
</evidence>
<feature type="transmembrane region" description="Helical" evidence="14">
    <location>
        <begin position="246"/>
        <end position="268"/>
    </location>
</feature>
<keyword evidence="9" id="KW-0560">Oxidoreductase</keyword>
<evidence type="ECO:0000256" key="12">
    <source>
        <dbReference type="ARBA" id="ARBA00048483"/>
    </source>
</evidence>
<dbReference type="Proteomes" id="UP000053664">
    <property type="component" value="Unassembled WGS sequence"/>
</dbReference>
<reference evidence="16 17" key="1">
    <citation type="journal article" date="2013" name="Plant Cell">
        <title>The transition from a phytopathogenic smut ancestor to an anamorphic biocontrol agent deciphered by comparative whole-genome analysis.</title>
        <authorList>
            <person name="Lefebvre F."/>
            <person name="Joly D.L."/>
            <person name="Labbe C."/>
            <person name="Teichmann B."/>
            <person name="Linning R."/>
            <person name="Belzile F."/>
            <person name="Bakkeren G."/>
            <person name="Belanger R.R."/>
        </authorList>
    </citation>
    <scope>NUCLEOTIDE SEQUENCE [LARGE SCALE GENOMIC DNA]</scope>
    <source>
        <strain evidence="16 17">PF-1</strain>
    </source>
</reference>
<keyword evidence="11 14" id="KW-0472">Membrane</keyword>
<dbReference type="Pfam" id="PF01794">
    <property type="entry name" value="Ferric_reduct"/>
    <property type="match status" value="1"/>
</dbReference>
<dbReference type="InterPro" id="IPR017938">
    <property type="entry name" value="Riboflavin_synthase-like_b-brl"/>
</dbReference>
<evidence type="ECO:0000259" key="15">
    <source>
        <dbReference type="PROSITE" id="PS51384"/>
    </source>
</evidence>
<proteinExistence type="inferred from homology"/>
<protein>
    <recommendedName>
        <fullName evidence="3">ferric-chelate reductase (NADPH)</fullName>
        <ecNumber evidence="3">1.16.1.9</ecNumber>
    </recommendedName>
</protein>
<dbReference type="GO" id="GO:0006879">
    <property type="term" value="P:intracellular iron ion homeostasis"/>
    <property type="evidence" value="ECO:0007669"/>
    <property type="project" value="TreeGrafter"/>
</dbReference>
<evidence type="ECO:0000313" key="16">
    <source>
        <dbReference type="EMBL" id="EPQ27717.1"/>
    </source>
</evidence>
<dbReference type="GO" id="GO:0006826">
    <property type="term" value="P:iron ion transport"/>
    <property type="evidence" value="ECO:0007669"/>
    <property type="project" value="TreeGrafter"/>
</dbReference>